<dbReference type="PANTHER" id="PTHR10878">
    <property type="entry name" value="SEGMENT POLARITY PROTEIN DISHEVELLED"/>
    <property type="match status" value="1"/>
</dbReference>
<dbReference type="Pfam" id="PF00778">
    <property type="entry name" value="DIX"/>
    <property type="match status" value="1"/>
</dbReference>
<feature type="non-terminal residue" evidence="7">
    <location>
        <position position="109"/>
    </location>
</feature>
<proteinExistence type="predicted"/>
<dbReference type="InterPro" id="IPR038207">
    <property type="entry name" value="DIX_dom_sf"/>
</dbReference>
<dbReference type="AlphaFoldDB" id="A0A564YTK4"/>
<dbReference type="EMBL" id="CABIJS010000344">
    <property type="protein sequence ID" value="VUZ50018.1"/>
    <property type="molecule type" value="Genomic_DNA"/>
</dbReference>
<evidence type="ECO:0000256" key="4">
    <source>
        <dbReference type="ARBA" id="ARBA00022687"/>
    </source>
</evidence>
<keyword evidence="3" id="KW-0963">Cytoplasm</keyword>
<feature type="domain" description="DIX" evidence="6">
    <location>
        <begin position="1"/>
        <end position="82"/>
    </location>
</feature>
<evidence type="ECO:0000256" key="2">
    <source>
        <dbReference type="ARBA" id="ARBA00022473"/>
    </source>
</evidence>
<dbReference type="Gene3D" id="2.40.240.130">
    <property type="match status" value="1"/>
</dbReference>
<keyword evidence="8" id="KW-1185">Reference proteome</keyword>
<evidence type="ECO:0000313" key="7">
    <source>
        <dbReference type="EMBL" id="VUZ50018.1"/>
    </source>
</evidence>
<dbReference type="SMART" id="SM00021">
    <property type="entry name" value="DAX"/>
    <property type="match status" value="1"/>
</dbReference>
<evidence type="ECO:0000256" key="3">
    <source>
        <dbReference type="ARBA" id="ARBA00022490"/>
    </source>
</evidence>
<dbReference type="Proteomes" id="UP000321570">
    <property type="component" value="Unassembled WGS sequence"/>
</dbReference>
<reference evidence="7 8" key="1">
    <citation type="submission" date="2019-07" db="EMBL/GenBank/DDBJ databases">
        <authorList>
            <person name="Jastrzebski P J."/>
            <person name="Paukszto L."/>
            <person name="Jastrzebski P J."/>
        </authorList>
    </citation>
    <scope>NUCLEOTIDE SEQUENCE [LARGE SCALE GENOMIC DNA]</scope>
    <source>
        <strain evidence="7 8">WMS-il1</strain>
    </source>
</reference>
<evidence type="ECO:0000259" key="6">
    <source>
        <dbReference type="PROSITE" id="PS50841"/>
    </source>
</evidence>
<dbReference type="SUPFAM" id="SSF54236">
    <property type="entry name" value="Ubiquitin-like"/>
    <property type="match status" value="1"/>
</dbReference>
<keyword evidence="4 5" id="KW-0879">Wnt signaling pathway</keyword>
<protein>
    <recommendedName>
        <fullName evidence="6">DIX domain-containing protein</fullName>
    </recommendedName>
</protein>
<dbReference type="PANTHER" id="PTHR10878:SF25">
    <property type="entry name" value="SEGMENT POLARITY PROTEIN DISHEVELLED"/>
    <property type="match status" value="1"/>
</dbReference>
<evidence type="ECO:0000313" key="8">
    <source>
        <dbReference type="Proteomes" id="UP000321570"/>
    </source>
</evidence>
<comment type="subcellular location">
    <subcellularLocation>
        <location evidence="1">Cytoplasm</location>
    </subcellularLocation>
</comment>
<organism evidence="7 8">
    <name type="scientific">Hymenolepis diminuta</name>
    <name type="common">Rat tapeworm</name>
    <dbReference type="NCBI Taxonomy" id="6216"/>
    <lineage>
        <taxon>Eukaryota</taxon>
        <taxon>Metazoa</taxon>
        <taxon>Spiralia</taxon>
        <taxon>Lophotrochozoa</taxon>
        <taxon>Platyhelminthes</taxon>
        <taxon>Cestoda</taxon>
        <taxon>Eucestoda</taxon>
        <taxon>Cyclophyllidea</taxon>
        <taxon>Hymenolepididae</taxon>
        <taxon>Hymenolepis</taxon>
    </lineage>
</organism>
<dbReference type="InterPro" id="IPR015506">
    <property type="entry name" value="Dsh/Dvl-rel"/>
</dbReference>
<dbReference type="InterPro" id="IPR029071">
    <property type="entry name" value="Ubiquitin-like_domsf"/>
</dbReference>
<keyword evidence="2" id="KW-0217">Developmental protein</keyword>
<dbReference type="PROSITE" id="PS50841">
    <property type="entry name" value="DIX"/>
    <property type="match status" value="1"/>
</dbReference>
<accession>A0A564YTK4</accession>
<dbReference type="GO" id="GO:0005829">
    <property type="term" value="C:cytosol"/>
    <property type="evidence" value="ECO:0007669"/>
    <property type="project" value="TreeGrafter"/>
</dbReference>
<dbReference type="InterPro" id="IPR001158">
    <property type="entry name" value="DIX"/>
</dbReference>
<gene>
    <name evidence="7" type="ORF">WMSIL1_LOCUS8980</name>
</gene>
<sequence length="109" mass="11916">MEDTKIIYHIDDENTPYLVKLSVRADKVTLGDFKAALNRPNYKFFFKSVDADFGVVKEEISDDAASLPCFNGRVIAWLVTADGSAKSDNHSSAGDGLTTKAVEFHEDGG</sequence>
<name>A0A564YTK4_HYMDI</name>
<evidence type="ECO:0000256" key="1">
    <source>
        <dbReference type="ARBA" id="ARBA00004496"/>
    </source>
</evidence>
<evidence type="ECO:0000256" key="5">
    <source>
        <dbReference type="PROSITE-ProRule" id="PRU00069"/>
    </source>
</evidence>
<dbReference type="FunFam" id="2.40.240.130:FF:000001">
    <property type="entry name" value="Segment polarity protein dishevelled homolog DVL-1"/>
    <property type="match status" value="1"/>
</dbReference>
<dbReference type="GO" id="GO:0060070">
    <property type="term" value="P:canonical Wnt signaling pathway"/>
    <property type="evidence" value="ECO:0007669"/>
    <property type="project" value="TreeGrafter"/>
</dbReference>